<reference evidence="4" key="1">
    <citation type="submission" date="2020-05" db="EMBL/GenBank/DDBJ databases">
        <authorList>
            <person name="Chiriac C."/>
            <person name="Salcher M."/>
            <person name="Ghai R."/>
            <person name="Kavagutti S V."/>
        </authorList>
    </citation>
    <scope>NUCLEOTIDE SEQUENCE</scope>
</reference>
<accession>A0A6J6XXZ4</accession>
<name>A0A6J6XXZ4_9ZZZZ</name>
<organism evidence="4">
    <name type="scientific">freshwater metagenome</name>
    <dbReference type="NCBI Taxonomy" id="449393"/>
    <lineage>
        <taxon>unclassified sequences</taxon>
        <taxon>metagenomes</taxon>
        <taxon>ecological metagenomes</taxon>
    </lineage>
</organism>
<dbReference type="Gene3D" id="3.30.470.10">
    <property type="match status" value="1"/>
</dbReference>
<dbReference type="EMBL" id="CAEZZN010000001">
    <property type="protein sequence ID" value="CAB4758117.1"/>
    <property type="molecule type" value="Genomic_DNA"/>
</dbReference>
<dbReference type="EMBL" id="CAEZYA010000001">
    <property type="protein sequence ID" value="CAB4693681.1"/>
    <property type="molecule type" value="Genomic_DNA"/>
</dbReference>
<dbReference type="Pfam" id="PF01063">
    <property type="entry name" value="Aminotran_4"/>
    <property type="match status" value="1"/>
</dbReference>
<evidence type="ECO:0000313" key="6">
    <source>
        <dbReference type="EMBL" id="CAB4975311.1"/>
    </source>
</evidence>
<dbReference type="InterPro" id="IPR043131">
    <property type="entry name" value="BCAT-like_N"/>
</dbReference>
<dbReference type="EMBL" id="CAFBLC010000003">
    <property type="protein sequence ID" value="CAB4853951.1"/>
    <property type="molecule type" value="Genomic_DNA"/>
</dbReference>
<dbReference type="PANTHER" id="PTHR42743:SF11">
    <property type="entry name" value="AMINODEOXYCHORISMATE LYASE"/>
    <property type="match status" value="1"/>
</dbReference>
<evidence type="ECO:0000313" key="4">
    <source>
        <dbReference type="EMBL" id="CAB4798527.1"/>
    </source>
</evidence>
<proteinExistence type="inferred from homology"/>
<dbReference type="InterPro" id="IPR001544">
    <property type="entry name" value="Aminotrans_IV"/>
</dbReference>
<evidence type="ECO:0000313" key="5">
    <source>
        <dbReference type="EMBL" id="CAB4853951.1"/>
    </source>
</evidence>
<gene>
    <name evidence="2" type="ORF">UFOPK2627_00056</name>
    <name evidence="3" type="ORF">UFOPK2879_00043</name>
    <name evidence="4" type="ORF">UFOPK3078_00204</name>
    <name evidence="5" type="ORF">UFOPK3288_00162</name>
    <name evidence="6" type="ORF">UFOPK3990_00052</name>
    <name evidence="7" type="ORF">UFOPK4245_00056</name>
    <name evidence="8" type="ORF">UFOPK4337_00226</name>
</gene>
<dbReference type="PANTHER" id="PTHR42743">
    <property type="entry name" value="AMINO-ACID AMINOTRANSFERASE"/>
    <property type="match status" value="1"/>
</dbReference>
<protein>
    <submittedName>
        <fullName evidence="4">Unannotated protein</fullName>
    </submittedName>
</protein>
<dbReference type="GO" id="GO:0003824">
    <property type="term" value="F:catalytic activity"/>
    <property type="evidence" value="ECO:0007669"/>
    <property type="project" value="InterPro"/>
</dbReference>
<dbReference type="GO" id="GO:0046394">
    <property type="term" value="P:carboxylic acid biosynthetic process"/>
    <property type="evidence" value="ECO:0007669"/>
    <property type="project" value="UniProtKB-ARBA"/>
</dbReference>
<evidence type="ECO:0000313" key="2">
    <source>
        <dbReference type="EMBL" id="CAB4693681.1"/>
    </source>
</evidence>
<dbReference type="Gene3D" id="3.20.10.10">
    <property type="entry name" value="D-amino Acid Aminotransferase, subunit A, domain 2"/>
    <property type="match status" value="1"/>
</dbReference>
<sequence length="250" mass="27541">MKVIYNAHLQDISQVPATASGWLDGEGIFETIKTVGNRAFSLDRHIARAHRSAHELGIEIPDAKQISQSVVDLFAVVPQGLGMLRISFDNESNWLAVHMPYTEQSKTCDVRIHPQPVVGDIHKRFPYTHRIDILEQARLSGFDDAITINPEGNICEGSVTNLIGYIDGVWVTPPTSDCVLPGIIREILIENKLVAVESISAERVSQITSAFFISSLRLSHAISSIESRPLHLSHAFGEEIASLAHKYSVG</sequence>
<dbReference type="EMBL" id="CAFBOQ010000001">
    <property type="protein sequence ID" value="CAB4975311.1"/>
    <property type="molecule type" value="Genomic_DNA"/>
</dbReference>
<dbReference type="InterPro" id="IPR036038">
    <property type="entry name" value="Aminotransferase-like"/>
</dbReference>
<evidence type="ECO:0000256" key="1">
    <source>
        <dbReference type="ARBA" id="ARBA00009320"/>
    </source>
</evidence>
<comment type="similarity">
    <text evidence="1">Belongs to the class-IV pyridoxal-phosphate-dependent aminotransferase family.</text>
</comment>
<dbReference type="EMBL" id="CAFBQD010000001">
    <property type="protein sequence ID" value="CAB5044048.1"/>
    <property type="molecule type" value="Genomic_DNA"/>
</dbReference>
<dbReference type="InterPro" id="IPR043132">
    <property type="entry name" value="BCAT-like_C"/>
</dbReference>
<dbReference type="SUPFAM" id="SSF56752">
    <property type="entry name" value="D-aminoacid aminotransferase-like PLP-dependent enzymes"/>
    <property type="match status" value="1"/>
</dbReference>
<dbReference type="EMBL" id="CAFBQM010000005">
    <property type="protein sequence ID" value="CAB5053272.1"/>
    <property type="molecule type" value="Genomic_DNA"/>
</dbReference>
<evidence type="ECO:0000313" key="7">
    <source>
        <dbReference type="EMBL" id="CAB5044048.1"/>
    </source>
</evidence>
<dbReference type="AlphaFoldDB" id="A0A6J6XXZ4"/>
<evidence type="ECO:0000313" key="3">
    <source>
        <dbReference type="EMBL" id="CAB4758117.1"/>
    </source>
</evidence>
<evidence type="ECO:0000313" key="8">
    <source>
        <dbReference type="EMBL" id="CAB5053272.1"/>
    </source>
</evidence>
<dbReference type="InterPro" id="IPR050571">
    <property type="entry name" value="Class-IV_PLP-Dep_Aminotrnsfr"/>
</dbReference>
<dbReference type="EMBL" id="CAFAAU010000003">
    <property type="protein sequence ID" value="CAB4798527.1"/>
    <property type="molecule type" value="Genomic_DNA"/>
</dbReference>